<dbReference type="Proteomes" id="UP000196386">
    <property type="component" value="Unassembled WGS sequence"/>
</dbReference>
<dbReference type="RefSeq" id="WP_087299629.1">
    <property type="nucleotide sequence ID" value="NZ_NFKP01000003.1"/>
</dbReference>
<evidence type="ECO:0000313" key="1">
    <source>
        <dbReference type="EMBL" id="OUP70559.1"/>
    </source>
</evidence>
<organism evidence="1 2">
    <name type="scientific">Anaerotruncus colihominis</name>
    <dbReference type="NCBI Taxonomy" id="169435"/>
    <lineage>
        <taxon>Bacteria</taxon>
        <taxon>Bacillati</taxon>
        <taxon>Bacillota</taxon>
        <taxon>Clostridia</taxon>
        <taxon>Eubacteriales</taxon>
        <taxon>Oscillospiraceae</taxon>
        <taxon>Anaerotruncus</taxon>
    </lineage>
</organism>
<gene>
    <name evidence="1" type="ORF">B5F11_03730</name>
</gene>
<dbReference type="AlphaFoldDB" id="A0A1Y4MQX6"/>
<comment type="caution">
    <text evidence="1">The sequence shown here is derived from an EMBL/GenBank/DDBJ whole genome shotgun (WGS) entry which is preliminary data.</text>
</comment>
<name>A0A1Y4MQX6_9FIRM</name>
<reference evidence="2" key="1">
    <citation type="submission" date="2017-04" db="EMBL/GenBank/DDBJ databases">
        <title>Function of individual gut microbiota members based on whole genome sequencing of pure cultures obtained from chicken caecum.</title>
        <authorList>
            <person name="Medvecky M."/>
            <person name="Cejkova D."/>
            <person name="Polansky O."/>
            <person name="Karasova D."/>
            <person name="Kubasova T."/>
            <person name="Cizek A."/>
            <person name="Rychlik I."/>
        </authorList>
    </citation>
    <scope>NUCLEOTIDE SEQUENCE [LARGE SCALE GENOMIC DNA]</scope>
    <source>
        <strain evidence="2">An175</strain>
    </source>
</reference>
<sequence length="256" mass="29684">MAMSMCLKDEEIEKYLKSIDARLRSTKVWDTRHQISLIVPDKLKVPPITVQFTADAYVKMTSLVMSQDTEIGWHGTVTRNGNVFAIDNILVYPQTVSCALTDTDPKKYANWLYSHDADTFSRIRFHGHSHVNMQVTESGKDIKHWSSLVNQLEDDMFYIFLIMNKLHDYTIYVYDMENKIIYDKDDIEVEIILSDGSLADEYILSISKLLSKPKLKKKKESNIITDPFSEPCTDSLYQYIHGDFPEFMEAWEDGLI</sequence>
<evidence type="ECO:0000313" key="2">
    <source>
        <dbReference type="Proteomes" id="UP000196386"/>
    </source>
</evidence>
<accession>A0A1Y4MQX6</accession>
<proteinExistence type="predicted"/>
<dbReference type="EMBL" id="NFKP01000003">
    <property type="protein sequence ID" value="OUP70559.1"/>
    <property type="molecule type" value="Genomic_DNA"/>
</dbReference>
<protein>
    <submittedName>
        <fullName evidence="1">Uncharacterized protein</fullName>
    </submittedName>
</protein>